<dbReference type="Gene3D" id="3.40.50.10330">
    <property type="entry name" value="Probable inorganic polyphosphate/atp-NAD kinase, domain 1"/>
    <property type="match status" value="1"/>
</dbReference>
<dbReference type="Pfam" id="PF00781">
    <property type="entry name" value="DAGK_cat"/>
    <property type="match status" value="1"/>
</dbReference>
<dbReference type="InterPro" id="IPR017438">
    <property type="entry name" value="ATP-NAD_kinase_N"/>
</dbReference>
<proteinExistence type="predicted"/>
<dbReference type="GeneID" id="100377659"/>
<feature type="region of interest" description="Disordered" evidence="1">
    <location>
        <begin position="329"/>
        <end position="360"/>
    </location>
</feature>
<dbReference type="InterPro" id="IPR016064">
    <property type="entry name" value="NAD/diacylglycerol_kinase_sf"/>
</dbReference>
<dbReference type="SMART" id="SM00046">
    <property type="entry name" value="DAGKc"/>
    <property type="match status" value="1"/>
</dbReference>
<feature type="domain" description="DAGKc" evidence="2">
    <location>
        <begin position="81"/>
        <end position="222"/>
    </location>
</feature>
<reference evidence="4" key="1">
    <citation type="submission" date="2025-08" db="UniProtKB">
        <authorList>
            <consortium name="RefSeq"/>
        </authorList>
    </citation>
    <scope>IDENTIFICATION</scope>
    <source>
        <tissue evidence="4">Testes</tissue>
    </source>
</reference>
<evidence type="ECO:0000259" key="2">
    <source>
        <dbReference type="PROSITE" id="PS50146"/>
    </source>
</evidence>
<accession>A0ABM0LWD3</accession>
<dbReference type="PANTHER" id="PTHR12358:SF112">
    <property type="entry name" value="LD11247P-RELATED"/>
    <property type="match status" value="1"/>
</dbReference>
<evidence type="ECO:0000313" key="4">
    <source>
        <dbReference type="RefSeq" id="XP_006812074.1"/>
    </source>
</evidence>
<feature type="region of interest" description="Disordered" evidence="1">
    <location>
        <begin position="404"/>
        <end position="425"/>
    </location>
</feature>
<name>A0ABM0LWD3_SACKO</name>
<evidence type="ECO:0000313" key="3">
    <source>
        <dbReference type="Proteomes" id="UP000694865"/>
    </source>
</evidence>
<keyword evidence="3" id="KW-1185">Reference proteome</keyword>
<dbReference type="InterPro" id="IPR001206">
    <property type="entry name" value="Diacylglycerol_kinase_cat_dom"/>
</dbReference>
<dbReference type="SUPFAM" id="SSF111331">
    <property type="entry name" value="NAD kinase/diacylglycerol kinase-like"/>
    <property type="match status" value="1"/>
</dbReference>
<dbReference type="InterPro" id="IPR050187">
    <property type="entry name" value="Lipid_Phosphate_FormReg"/>
</dbReference>
<feature type="compositionally biased region" description="Basic and acidic residues" evidence="1">
    <location>
        <begin position="404"/>
        <end position="418"/>
    </location>
</feature>
<dbReference type="Proteomes" id="UP000694865">
    <property type="component" value="Unplaced"/>
</dbReference>
<dbReference type="PANTHER" id="PTHR12358">
    <property type="entry name" value="SPHINGOSINE KINASE"/>
    <property type="match status" value="1"/>
</dbReference>
<protein>
    <submittedName>
        <fullName evidence="4">Sphingosine kinase 2-like</fullName>
    </submittedName>
</protein>
<dbReference type="PROSITE" id="PS50146">
    <property type="entry name" value="DAGK"/>
    <property type="match status" value="1"/>
</dbReference>
<gene>
    <name evidence="4" type="primary">LOC100377659</name>
</gene>
<dbReference type="Gene3D" id="2.60.200.40">
    <property type="match status" value="1"/>
</dbReference>
<sequence length="541" mass="60629">MRGRRPDDKSAYFTIYTYPIGKKTLGGTRIRQRKVIVFRVTHHETFEANMAIADKWWMAIHMLLRGVQITTEQDIKKSRLPSVKKLLLLVNPHSGKGKAVTLFRERVVPLLGESGINYHHIITEYQGHAQDIVKNLNLKEWDGIIIVSGDGLLYEVINGIMERPDRDEAIKTPVGILPCGSGNALSAALLMEPMTNIVLHCTFLMLKGRPQPMDLVVVQNATTTMYSFLSVCWGIVSDVDIESEKFRRLGPPRFTIGAATRIAKLRSYRGKLSFLKAEDYVAQEAIDFQNGTHVDECCFCGLNGAHAGNCGIKSQNSVVPISAERRHYDRHYSSSSDSNEDILPHMTRSQSEILPNGRTMDRSLSYSDHLMRVDLLEDSSDTLKMGDELPSPNSNQIELSTDEIRSTQEDGASEERHLLPPLDQPLPSNWTTIEDDFVNISAVYQSHLSTDVHSWPDHKFDEGVICLQYIPAPISRKNLISMFLDLESGLHIKHSGVIVEYVKAFRIEPITSGEIMTVDGELVPYGPIQGEILPGKARVIV</sequence>
<evidence type="ECO:0000256" key="1">
    <source>
        <dbReference type="SAM" id="MobiDB-lite"/>
    </source>
</evidence>
<organism evidence="3 4">
    <name type="scientific">Saccoglossus kowalevskii</name>
    <name type="common">Acorn worm</name>
    <dbReference type="NCBI Taxonomy" id="10224"/>
    <lineage>
        <taxon>Eukaryota</taxon>
        <taxon>Metazoa</taxon>
        <taxon>Hemichordata</taxon>
        <taxon>Enteropneusta</taxon>
        <taxon>Harrimaniidae</taxon>
        <taxon>Saccoglossus</taxon>
    </lineage>
</organism>
<dbReference type="RefSeq" id="XP_006812074.1">
    <property type="nucleotide sequence ID" value="XM_006812011.1"/>
</dbReference>